<evidence type="ECO:0000256" key="2">
    <source>
        <dbReference type="ARBA" id="ARBA00022692"/>
    </source>
</evidence>
<organism evidence="7 8">
    <name type="scientific">Clostridium fessum</name>
    <dbReference type="NCBI Taxonomy" id="2126740"/>
    <lineage>
        <taxon>Bacteria</taxon>
        <taxon>Bacillati</taxon>
        <taxon>Bacillota</taxon>
        <taxon>Clostridia</taxon>
        <taxon>Eubacteriales</taxon>
        <taxon>Clostridiaceae</taxon>
        <taxon>Clostridium</taxon>
    </lineage>
</organism>
<dbReference type="Gene3D" id="1.10.3720.10">
    <property type="entry name" value="MetI-like"/>
    <property type="match status" value="1"/>
</dbReference>
<dbReference type="AlphaFoldDB" id="A0A2T3FMJ3"/>
<dbReference type="EMBL" id="PYLO01000004">
    <property type="protein sequence ID" value="PST36495.1"/>
    <property type="molecule type" value="Genomic_DNA"/>
</dbReference>
<protein>
    <recommendedName>
        <fullName evidence="6">ABC transmembrane type-1 domain-containing protein</fullName>
    </recommendedName>
</protein>
<feature type="transmembrane region" description="Helical" evidence="5">
    <location>
        <begin position="55"/>
        <end position="76"/>
    </location>
</feature>
<proteinExistence type="inferred from homology"/>
<feature type="transmembrane region" description="Helical" evidence="5">
    <location>
        <begin position="148"/>
        <end position="173"/>
    </location>
</feature>
<dbReference type="Proteomes" id="UP000241048">
    <property type="component" value="Unassembled WGS sequence"/>
</dbReference>
<dbReference type="InterPro" id="IPR000515">
    <property type="entry name" value="MetI-like"/>
</dbReference>
<evidence type="ECO:0000256" key="4">
    <source>
        <dbReference type="ARBA" id="ARBA00023136"/>
    </source>
</evidence>
<dbReference type="PANTHER" id="PTHR43632:SF1">
    <property type="entry name" value="PERMEASE COMPONENT OF TUNGSTATE ABC TRANSPORTER"/>
    <property type="match status" value="1"/>
</dbReference>
<evidence type="ECO:0000256" key="3">
    <source>
        <dbReference type="ARBA" id="ARBA00022989"/>
    </source>
</evidence>
<dbReference type="InterPro" id="IPR035906">
    <property type="entry name" value="MetI-like_sf"/>
</dbReference>
<keyword evidence="4 5" id="KW-0472">Membrane</keyword>
<feature type="transmembrane region" description="Helical" evidence="5">
    <location>
        <begin position="20"/>
        <end position="43"/>
    </location>
</feature>
<dbReference type="GO" id="GO:0055085">
    <property type="term" value="P:transmembrane transport"/>
    <property type="evidence" value="ECO:0007669"/>
    <property type="project" value="InterPro"/>
</dbReference>
<keyword evidence="5" id="KW-0813">Transport</keyword>
<gene>
    <name evidence="7" type="ORF">C7U56_11935</name>
</gene>
<dbReference type="Pfam" id="PF00528">
    <property type="entry name" value="BPD_transp_1"/>
    <property type="match status" value="1"/>
</dbReference>
<evidence type="ECO:0000256" key="5">
    <source>
        <dbReference type="RuleBase" id="RU363032"/>
    </source>
</evidence>
<keyword evidence="3 5" id="KW-1133">Transmembrane helix</keyword>
<comment type="caution">
    <text evidence="7">The sequence shown here is derived from an EMBL/GenBank/DDBJ whole genome shotgun (WGS) entry which is preliminary data.</text>
</comment>
<dbReference type="SUPFAM" id="SSF161098">
    <property type="entry name" value="MetI-like"/>
    <property type="match status" value="1"/>
</dbReference>
<evidence type="ECO:0000313" key="8">
    <source>
        <dbReference type="Proteomes" id="UP000241048"/>
    </source>
</evidence>
<feature type="transmembrane region" description="Helical" evidence="5">
    <location>
        <begin position="96"/>
        <end position="115"/>
    </location>
</feature>
<keyword evidence="2 5" id="KW-0812">Transmembrane</keyword>
<dbReference type="PANTHER" id="PTHR43632">
    <property type="entry name" value="PERMEASE COMPONENT OF TUNGSTATE ABC TRANSPORTER"/>
    <property type="match status" value="1"/>
</dbReference>
<dbReference type="RefSeq" id="WP_022360331.1">
    <property type="nucleotide sequence ID" value="NZ_CAUWBW010000001.1"/>
</dbReference>
<evidence type="ECO:0000259" key="6">
    <source>
        <dbReference type="PROSITE" id="PS50928"/>
    </source>
</evidence>
<feature type="transmembrane region" description="Helical" evidence="5">
    <location>
        <begin position="193"/>
        <end position="214"/>
    </location>
</feature>
<reference evidence="7 8" key="1">
    <citation type="submission" date="2018-03" db="EMBL/GenBank/DDBJ databases">
        <title>Lachnoclostridium SNUG30386 gen.nov., sp.nov., isolated from human faeces.</title>
        <authorList>
            <person name="Seo B."/>
            <person name="Jeon K."/>
            <person name="Ko G."/>
        </authorList>
    </citation>
    <scope>NUCLEOTIDE SEQUENCE [LARGE SCALE GENOMIC DNA]</scope>
    <source>
        <strain evidence="7 8">SNUG30386</strain>
    </source>
</reference>
<comment type="similarity">
    <text evidence="5">Belongs to the binding-protein-dependent transport system permease family.</text>
</comment>
<accession>A0A2T3FMJ3</accession>
<dbReference type="GO" id="GO:0005886">
    <property type="term" value="C:plasma membrane"/>
    <property type="evidence" value="ECO:0007669"/>
    <property type="project" value="UniProtKB-SubCell"/>
</dbReference>
<dbReference type="PROSITE" id="PS50928">
    <property type="entry name" value="ABC_TM1"/>
    <property type="match status" value="1"/>
</dbReference>
<comment type="subcellular location">
    <subcellularLocation>
        <location evidence="5">Cell membrane</location>
        <topology evidence="5">Multi-pass membrane protein</topology>
    </subcellularLocation>
    <subcellularLocation>
        <location evidence="1">Membrane</location>
        <topology evidence="1">Multi-pass membrane protein</topology>
    </subcellularLocation>
</comment>
<keyword evidence="8" id="KW-1185">Reference proteome</keyword>
<evidence type="ECO:0000256" key="1">
    <source>
        <dbReference type="ARBA" id="ARBA00004141"/>
    </source>
</evidence>
<dbReference type="NCBIfam" id="NF038017">
    <property type="entry name" value="ABC_perm1"/>
    <property type="match status" value="1"/>
</dbReference>
<dbReference type="CDD" id="cd06261">
    <property type="entry name" value="TM_PBP2"/>
    <property type="match status" value="1"/>
</dbReference>
<dbReference type="InterPro" id="IPR049783">
    <property type="entry name" value="ABC_perm_TupB-like"/>
</dbReference>
<evidence type="ECO:0000313" key="7">
    <source>
        <dbReference type="EMBL" id="PST36495.1"/>
    </source>
</evidence>
<name>A0A2T3FMJ3_9CLOT</name>
<feature type="domain" description="ABC transmembrane type-1" evidence="6">
    <location>
        <begin position="18"/>
        <end position="214"/>
    </location>
</feature>
<sequence>MGNLFSKFFGTVGVIDSIRVTLVMSFWSTLIASMLGIFLGLVLEQTKFPGKKLVVRVNRTLMGAPPVVIGLLTYMLLRKKGPFGALRWVFTIKGMVAAQVLIITPIVCGMVYSYAVRTAPSIRAFARTMGADRHQTARLLLREMKNEIYFAVVSGYGRSISEVGAVFLVGGNIKNSTRTMTTAISTLKGAGDYYEGVFLGVILMLLAFAVQTLAEHFRQEETPDENL</sequence>